<gene>
    <name evidence="2" type="ORF">pqer_cds_366</name>
</gene>
<dbReference type="GO" id="GO:0016567">
    <property type="term" value="P:protein ubiquitination"/>
    <property type="evidence" value="ECO:0007669"/>
    <property type="project" value="UniProtKB-UniPathway"/>
</dbReference>
<protein>
    <submittedName>
        <fullName evidence="2">Uncharacterized protein</fullName>
    </submittedName>
</protein>
<dbReference type="KEGG" id="vg:36843929"/>
<dbReference type="RefSeq" id="YP_009483057.1">
    <property type="nucleotide sequence ID" value="NC_037667.1"/>
</dbReference>
<dbReference type="EMBL" id="MG011689">
    <property type="protein sequence ID" value="AVK74788.1"/>
    <property type="molecule type" value="Genomic_DNA"/>
</dbReference>
<evidence type="ECO:0000313" key="2">
    <source>
        <dbReference type="EMBL" id="AVK74788.1"/>
    </source>
</evidence>
<reference evidence="2" key="1">
    <citation type="journal article" date="2018" name="Nat. Commun.">
        <title>Diversity and evolution of the emerging Pandoraviridae family.</title>
        <authorList>
            <person name="Legendre M."/>
            <person name="Fabre E."/>
            <person name="Poirot O."/>
            <person name="Jeudy S."/>
            <person name="Lartigue A."/>
            <person name="Alempic J.M."/>
            <person name="Beucher L."/>
            <person name="Philippe N."/>
            <person name="Bertaux L."/>
            <person name="Christo-Foroux E."/>
            <person name="Labadie K."/>
            <person name="Coute Y."/>
            <person name="Abergel C."/>
            <person name="Claverie J.M."/>
        </authorList>
    </citation>
    <scope>NUCLEOTIDE SEQUENCE [LARGE SCALE GENOMIC DNA]</scope>
    <source>
        <strain evidence="2">Quercus</strain>
    </source>
</reference>
<name>A0A2U7U8L4_9VIRU</name>
<proteinExistence type="predicted"/>
<organism evidence="2">
    <name type="scientific">Pandoravirus quercus</name>
    <dbReference type="NCBI Taxonomy" id="2107709"/>
    <lineage>
        <taxon>Viruses</taxon>
        <taxon>Pandoravirus</taxon>
    </lineage>
</organism>
<dbReference type="Proteomes" id="UP000248852">
    <property type="component" value="Segment"/>
</dbReference>
<dbReference type="UniPathway" id="UPA00143"/>
<feature type="compositionally biased region" description="Basic residues" evidence="1">
    <location>
        <begin position="546"/>
        <end position="565"/>
    </location>
</feature>
<feature type="region of interest" description="Disordered" evidence="1">
    <location>
        <begin position="533"/>
        <end position="577"/>
    </location>
</feature>
<feature type="region of interest" description="Disordered" evidence="1">
    <location>
        <begin position="142"/>
        <end position="177"/>
    </location>
</feature>
<accession>A0A2U7U8L4</accession>
<evidence type="ECO:0000256" key="1">
    <source>
        <dbReference type="SAM" id="MobiDB-lite"/>
    </source>
</evidence>
<sequence>MQTMHCGDDESGSADCLANFDKDQIIEHASAYMSQPCTTDARHFLAAEIHGCYRPAWRTFAMAAAMTAAACCGLVGRRIPGGTRIVSAIAFHNPAGLQAGAATRLSTLTFDRLIVLLSWPSRSHSHDINWVAASLGDGPGASGGCDSTGRNGGDGDNSGGVEVDNDTDRRAYGRPTPGPYGAVLQQAARITGECLHTAVCALVADADFRRHHTAQRDSCMLTVGWRYSVHDPTLAESVVPCPDGTLIRGCRHMTTDPSCDECDVVWANSEDLLPCTRVTTRRVALRHVLRRAVADGIAVTAPVKVIPKAPLAPRRPVAPATTTAATTTTMAPAVVALAKGARVGAPPDRTGPRCGRALCPSRAGRVNVSTCASVRVRCTAGCRVVFHRACWRAVAEQTLVRGDSSPCVTPDCWGLMASVVSLAPQQSGDATGRGARTKHIEWQATTLRSIEKQVRHRPPDATPAIIHRDRIDDLYVEHGAPALPTDAVHDEIEGVAGCPDDVAAVDDDHTVAADDANEPTQPAMLLSVAARTYRKDRQQTETAPRTKAKRTRTRTQKRQRVRARQKIGLDDLPGPVPWHGDDDRWPSFFVGGATAPPAVSAPRKAPPTIDRPICAPTVWRFATWYPSTTTRPA</sequence>
<dbReference type="GeneID" id="36843929"/>